<evidence type="ECO:0000256" key="1">
    <source>
        <dbReference type="SAM" id="MobiDB-lite"/>
    </source>
</evidence>
<comment type="caution">
    <text evidence="2">The sequence shown here is derived from an EMBL/GenBank/DDBJ whole genome shotgun (WGS) entry which is preliminary data.</text>
</comment>
<name>A0A2S9M8Q2_9BURK</name>
<dbReference type="Proteomes" id="UP000238982">
    <property type="component" value="Unassembled WGS sequence"/>
</dbReference>
<reference evidence="2 3" key="1">
    <citation type="submission" date="2018-03" db="EMBL/GenBank/DDBJ databases">
        <authorList>
            <person name="Keele B.F."/>
        </authorList>
    </citation>
    <scope>NUCLEOTIDE SEQUENCE [LARGE SCALE GENOMIC DNA]</scope>
    <source>
        <strain evidence="2 3">AU19729</strain>
    </source>
</reference>
<feature type="compositionally biased region" description="Pro residues" evidence="1">
    <location>
        <begin position="106"/>
        <end position="115"/>
    </location>
</feature>
<dbReference type="EMBL" id="PVGH01000115">
    <property type="protein sequence ID" value="PRF53449.1"/>
    <property type="molecule type" value="Genomic_DNA"/>
</dbReference>
<protein>
    <submittedName>
        <fullName evidence="2">Uncharacterized protein</fullName>
    </submittedName>
</protein>
<accession>A0A2S9M8Q2</accession>
<dbReference type="RefSeq" id="WP_105791085.1">
    <property type="nucleotide sequence ID" value="NZ_JAGSWF010000015.1"/>
</dbReference>
<dbReference type="AlphaFoldDB" id="A0A2S9M8Q2"/>
<gene>
    <name evidence="2" type="ORF">C6Q15_29780</name>
</gene>
<evidence type="ECO:0000313" key="2">
    <source>
        <dbReference type="EMBL" id="PRF53449.1"/>
    </source>
</evidence>
<evidence type="ECO:0000313" key="3">
    <source>
        <dbReference type="Proteomes" id="UP000238982"/>
    </source>
</evidence>
<sequence length="115" mass="13045">MPRDAHTGLHRTPAARPHDDTKARRGTRLAPTVRRIALQTRARLPITKNEDEARPPRRRRYELHERAMTDHTTPMPEPPADPNRDPEDDPLSPPSPGHHHDNPQQPDGPPSKDPV</sequence>
<proteinExistence type="predicted"/>
<feature type="region of interest" description="Disordered" evidence="1">
    <location>
        <begin position="1"/>
        <end position="115"/>
    </location>
</feature>
<organism evidence="2 3">
    <name type="scientific">Burkholderia multivorans</name>
    <dbReference type="NCBI Taxonomy" id="87883"/>
    <lineage>
        <taxon>Bacteria</taxon>
        <taxon>Pseudomonadati</taxon>
        <taxon>Pseudomonadota</taxon>
        <taxon>Betaproteobacteria</taxon>
        <taxon>Burkholderiales</taxon>
        <taxon>Burkholderiaceae</taxon>
        <taxon>Burkholderia</taxon>
        <taxon>Burkholderia cepacia complex</taxon>
    </lineage>
</organism>